<reference evidence="1 2" key="1">
    <citation type="journal article" date="2008" name="PLoS ONE">
        <title>Environmental adaptation: genomic analysis of the piezotolerant and psychrotolerant deep-sea iron reducing bacterium Shewanella piezotolerans WP3.</title>
        <authorList>
            <person name="Wang F."/>
            <person name="Wang J."/>
            <person name="Jian H."/>
            <person name="Zhang B."/>
            <person name="Li S."/>
            <person name="Wang F."/>
            <person name="Zeng X."/>
            <person name="Gao L."/>
            <person name="Bartlett D.H."/>
            <person name="Yu J."/>
            <person name="Hu S."/>
            <person name="Xiao X."/>
        </authorList>
    </citation>
    <scope>NUCLEOTIDE SEQUENCE [LARGE SCALE GENOMIC DNA]</scope>
    <source>
        <strain evidence="2">WP3 / JCM 13877</strain>
    </source>
</reference>
<dbReference type="Proteomes" id="UP000000753">
    <property type="component" value="Chromosome"/>
</dbReference>
<evidence type="ECO:0000313" key="2">
    <source>
        <dbReference type="Proteomes" id="UP000000753"/>
    </source>
</evidence>
<sequence length="44" mass="5091">MIEEDWSELLASNNSGFEPMSYTLAKRGYLLYLQAQLSYAFILL</sequence>
<gene>
    <name evidence="1" type="ordered locus">swp_0781</name>
</gene>
<name>B8CIW8_SHEPW</name>
<dbReference type="HOGENOM" id="CLU_3221986_0_0_6"/>
<dbReference type="AlphaFoldDB" id="B8CIW8"/>
<protein>
    <submittedName>
        <fullName evidence="1">Uncharacterized protein</fullName>
    </submittedName>
</protein>
<organism evidence="1 2">
    <name type="scientific">Shewanella piezotolerans (strain WP3 / JCM 13877)</name>
    <dbReference type="NCBI Taxonomy" id="225849"/>
    <lineage>
        <taxon>Bacteria</taxon>
        <taxon>Pseudomonadati</taxon>
        <taxon>Pseudomonadota</taxon>
        <taxon>Gammaproteobacteria</taxon>
        <taxon>Alteromonadales</taxon>
        <taxon>Shewanellaceae</taxon>
        <taxon>Shewanella</taxon>
    </lineage>
</organism>
<accession>B8CIW8</accession>
<proteinExistence type="predicted"/>
<dbReference type="KEGG" id="swp:swp_0781"/>
<keyword evidence="2" id="KW-1185">Reference proteome</keyword>
<dbReference type="EMBL" id="CP000472">
    <property type="protein sequence ID" value="ACJ27594.1"/>
    <property type="molecule type" value="Genomic_DNA"/>
</dbReference>
<evidence type="ECO:0000313" key="1">
    <source>
        <dbReference type="EMBL" id="ACJ27594.1"/>
    </source>
</evidence>